<dbReference type="HOGENOM" id="CLU_1463923_0_0_1"/>
<evidence type="ECO:0000313" key="2">
    <source>
        <dbReference type="EnsemblProtists" id="EKX38213"/>
    </source>
</evidence>
<organism evidence="1">
    <name type="scientific">Guillardia theta (strain CCMP2712)</name>
    <name type="common">Cryptophyte</name>
    <dbReference type="NCBI Taxonomy" id="905079"/>
    <lineage>
        <taxon>Eukaryota</taxon>
        <taxon>Cryptophyceae</taxon>
        <taxon>Pyrenomonadales</taxon>
        <taxon>Geminigeraceae</taxon>
        <taxon>Guillardia</taxon>
    </lineage>
</organism>
<dbReference type="EMBL" id="JH993050">
    <property type="protein sequence ID" value="EKX38213.1"/>
    <property type="molecule type" value="Genomic_DNA"/>
</dbReference>
<dbReference type="EnsemblProtists" id="EKX38213">
    <property type="protein sequence ID" value="EKX38213"/>
    <property type="gene ID" value="GUITHDRAFT_144333"/>
</dbReference>
<reference evidence="2" key="3">
    <citation type="submission" date="2016-03" db="UniProtKB">
        <authorList>
            <consortium name="EnsemblProtists"/>
        </authorList>
    </citation>
    <scope>IDENTIFICATION</scope>
</reference>
<reference evidence="3" key="2">
    <citation type="submission" date="2012-11" db="EMBL/GenBank/DDBJ databases">
        <authorList>
            <person name="Kuo A."/>
            <person name="Curtis B.A."/>
            <person name="Tanifuji G."/>
            <person name="Burki F."/>
            <person name="Gruber A."/>
            <person name="Irimia M."/>
            <person name="Maruyama S."/>
            <person name="Arias M.C."/>
            <person name="Ball S.G."/>
            <person name="Gile G.H."/>
            <person name="Hirakawa Y."/>
            <person name="Hopkins J.F."/>
            <person name="Rensing S.A."/>
            <person name="Schmutz J."/>
            <person name="Symeonidi A."/>
            <person name="Elias M."/>
            <person name="Eveleigh R.J."/>
            <person name="Herman E.K."/>
            <person name="Klute M.J."/>
            <person name="Nakayama T."/>
            <person name="Obornik M."/>
            <person name="Reyes-Prieto A."/>
            <person name="Armbrust E.V."/>
            <person name="Aves S.J."/>
            <person name="Beiko R.G."/>
            <person name="Coutinho P."/>
            <person name="Dacks J.B."/>
            <person name="Durnford D.G."/>
            <person name="Fast N.M."/>
            <person name="Green B.R."/>
            <person name="Grisdale C."/>
            <person name="Hempe F."/>
            <person name="Henrissat B."/>
            <person name="Hoppner M.P."/>
            <person name="Ishida K.-I."/>
            <person name="Kim E."/>
            <person name="Koreny L."/>
            <person name="Kroth P.G."/>
            <person name="Liu Y."/>
            <person name="Malik S.-B."/>
            <person name="Maier U.G."/>
            <person name="McRose D."/>
            <person name="Mock T."/>
            <person name="Neilson J.A."/>
            <person name="Onodera N.T."/>
            <person name="Poole A.M."/>
            <person name="Pritham E.J."/>
            <person name="Richards T.A."/>
            <person name="Rocap G."/>
            <person name="Roy S.W."/>
            <person name="Sarai C."/>
            <person name="Schaack S."/>
            <person name="Shirato S."/>
            <person name="Slamovits C.H."/>
            <person name="Spencer D.F."/>
            <person name="Suzuki S."/>
            <person name="Worden A.Z."/>
            <person name="Zauner S."/>
            <person name="Barry K."/>
            <person name="Bell C."/>
            <person name="Bharti A.K."/>
            <person name="Crow J.A."/>
            <person name="Grimwood J."/>
            <person name="Kramer R."/>
            <person name="Lindquist E."/>
            <person name="Lucas S."/>
            <person name="Salamov A."/>
            <person name="McFadden G.I."/>
            <person name="Lane C.E."/>
            <person name="Keeling P.J."/>
            <person name="Gray M.W."/>
            <person name="Grigoriev I.V."/>
            <person name="Archibald J.M."/>
        </authorList>
    </citation>
    <scope>NUCLEOTIDE SEQUENCE</scope>
    <source>
        <strain evidence="3">CCMP2712</strain>
    </source>
</reference>
<reference evidence="1 3" key="1">
    <citation type="journal article" date="2012" name="Nature">
        <title>Algal genomes reveal evolutionary mosaicism and the fate of nucleomorphs.</title>
        <authorList>
            <consortium name="DOE Joint Genome Institute"/>
            <person name="Curtis B.A."/>
            <person name="Tanifuji G."/>
            <person name="Burki F."/>
            <person name="Gruber A."/>
            <person name="Irimia M."/>
            <person name="Maruyama S."/>
            <person name="Arias M.C."/>
            <person name="Ball S.G."/>
            <person name="Gile G.H."/>
            <person name="Hirakawa Y."/>
            <person name="Hopkins J.F."/>
            <person name="Kuo A."/>
            <person name="Rensing S.A."/>
            <person name="Schmutz J."/>
            <person name="Symeonidi A."/>
            <person name="Elias M."/>
            <person name="Eveleigh R.J."/>
            <person name="Herman E.K."/>
            <person name="Klute M.J."/>
            <person name="Nakayama T."/>
            <person name="Obornik M."/>
            <person name="Reyes-Prieto A."/>
            <person name="Armbrust E.V."/>
            <person name="Aves S.J."/>
            <person name="Beiko R.G."/>
            <person name="Coutinho P."/>
            <person name="Dacks J.B."/>
            <person name="Durnford D.G."/>
            <person name="Fast N.M."/>
            <person name="Green B.R."/>
            <person name="Grisdale C.J."/>
            <person name="Hempel F."/>
            <person name="Henrissat B."/>
            <person name="Hoppner M.P."/>
            <person name="Ishida K."/>
            <person name="Kim E."/>
            <person name="Koreny L."/>
            <person name="Kroth P.G."/>
            <person name="Liu Y."/>
            <person name="Malik S.B."/>
            <person name="Maier U.G."/>
            <person name="McRose D."/>
            <person name="Mock T."/>
            <person name="Neilson J.A."/>
            <person name="Onodera N.T."/>
            <person name="Poole A.M."/>
            <person name="Pritham E.J."/>
            <person name="Richards T.A."/>
            <person name="Rocap G."/>
            <person name="Roy S.W."/>
            <person name="Sarai C."/>
            <person name="Schaack S."/>
            <person name="Shirato S."/>
            <person name="Slamovits C.H."/>
            <person name="Spencer D.F."/>
            <person name="Suzuki S."/>
            <person name="Worden A.Z."/>
            <person name="Zauner S."/>
            <person name="Barry K."/>
            <person name="Bell C."/>
            <person name="Bharti A.K."/>
            <person name="Crow J.A."/>
            <person name="Grimwood J."/>
            <person name="Kramer R."/>
            <person name="Lindquist E."/>
            <person name="Lucas S."/>
            <person name="Salamov A."/>
            <person name="McFadden G.I."/>
            <person name="Lane C.E."/>
            <person name="Keeling P.J."/>
            <person name="Gray M.W."/>
            <person name="Grigoriev I.V."/>
            <person name="Archibald J.M."/>
        </authorList>
    </citation>
    <scope>NUCLEOTIDE SEQUENCE</scope>
    <source>
        <strain evidence="1 3">CCMP2712</strain>
    </source>
</reference>
<sequence>MAFDNAVLVFTHYVGFRWSFLYPFDGDASFVVIYVQLVRLVEFEVPDDKCACEDGYFNPNPKSVDKCYSCILYEVFTPDYYNEPPYDSIVNGNNHYAHVPCDTGQYRTGSGTRWSVDVGANRRIQPGYGPGVCVSCPTCPTAFPYPVEYRSGCSGIDAGTCQPCTTCTLYDPEKQSSQYPPAAAS</sequence>
<keyword evidence="3" id="KW-1185">Reference proteome</keyword>
<dbReference type="GeneID" id="17295043"/>
<dbReference type="KEGG" id="gtt:GUITHDRAFT_144333"/>
<evidence type="ECO:0000313" key="3">
    <source>
        <dbReference type="Proteomes" id="UP000011087"/>
    </source>
</evidence>
<dbReference type="AlphaFoldDB" id="L1IPM6"/>
<protein>
    <submittedName>
        <fullName evidence="1 2">Uncharacterized protein</fullName>
    </submittedName>
</protein>
<name>L1IPM6_GUITC</name>
<accession>L1IPM6</accession>
<gene>
    <name evidence="1" type="ORF">GUITHDRAFT_144333</name>
</gene>
<dbReference type="Proteomes" id="UP000011087">
    <property type="component" value="Unassembled WGS sequence"/>
</dbReference>
<dbReference type="RefSeq" id="XP_005825193.1">
    <property type="nucleotide sequence ID" value="XM_005825136.1"/>
</dbReference>
<dbReference type="PaxDb" id="55529-EKX38213"/>
<proteinExistence type="predicted"/>
<evidence type="ECO:0000313" key="1">
    <source>
        <dbReference type="EMBL" id="EKX38213.1"/>
    </source>
</evidence>